<name>A0A7Y9W5M9_9BURK</name>
<dbReference type="Proteomes" id="UP000572540">
    <property type="component" value="Unassembled WGS sequence"/>
</dbReference>
<protein>
    <submittedName>
        <fullName evidence="1">Uncharacterized protein</fullName>
    </submittedName>
</protein>
<accession>A0A7Y9W5M9</accession>
<dbReference type="AlphaFoldDB" id="A0A7Y9W5M9"/>
<proteinExistence type="predicted"/>
<evidence type="ECO:0000313" key="2">
    <source>
        <dbReference type="Proteomes" id="UP000572540"/>
    </source>
</evidence>
<sequence>MNELGQFPPTALMLDEPSLLAEPVFSLRRVSGRDILE</sequence>
<evidence type="ECO:0000313" key="1">
    <source>
        <dbReference type="EMBL" id="NYH14158.1"/>
    </source>
</evidence>
<organism evidence="1 2">
    <name type="scientific">Paraburkholderia bryophila</name>
    <dbReference type="NCBI Taxonomy" id="420952"/>
    <lineage>
        <taxon>Bacteria</taxon>
        <taxon>Pseudomonadati</taxon>
        <taxon>Pseudomonadota</taxon>
        <taxon>Betaproteobacteria</taxon>
        <taxon>Burkholderiales</taxon>
        <taxon>Burkholderiaceae</taxon>
        <taxon>Paraburkholderia</taxon>
    </lineage>
</organism>
<gene>
    <name evidence="1" type="ORF">GGD41_001386</name>
</gene>
<comment type="caution">
    <text evidence="1">The sequence shown here is derived from an EMBL/GenBank/DDBJ whole genome shotgun (WGS) entry which is preliminary data.</text>
</comment>
<reference evidence="1 2" key="1">
    <citation type="submission" date="2020-07" db="EMBL/GenBank/DDBJ databases">
        <title>Exploring microbial biodiversity for novel pathways involved in the catabolism of aromatic compounds derived from lignin.</title>
        <authorList>
            <person name="Elkins J."/>
        </authorList>
    </citation>
    <scope>NUCLEOTIDE SEQUENCE [LARGE SCALE GENOMIC DNA]</scope>
    <source>
        <strain evidence="1 2">H2C3B</strain>
    </source>
</reference>
<dbReference type="EMBL" id="JACCAU010000001">
    <property type="protein sequence ID" value="NYH14158.1"/>
    <property type="molecule type" value="Genomic_DNA"/>
</dbReference>